<dbReference type="AlphaFoldDB" id="A0A8J3KAQ7"/>
<accession>A0A8J3KAQ7</accession>
<evidence type="ECO:0000313" key="3">
    <source>
        <dbReference type="Proteomes" id="UP000619293"/>
    </source>
</evidence>
<comment type="caution">
    <text evidence="2">The sequence shown here is derived from an EMBL/GenBank/DDBJ whole genome shotgun (WGS) entry which is preliminary data.</text>
</comment>
<reference evidence="2 3" key="1">
    <citation type="submission" date="2021-01" db="EMBL/GenBank/DDBJ databases">
        <title>Whole genome shotgun sequence of Catellatospora chokoriensis NBRC 107358.</title>
        <authorList>
            <person name="Komaki H."/>
            <person name="Tamura T."/>
        </authorList>
    </citation>
    <scope>NUCLEOTIDE SEQUENCE [LARGE SCALE GENOMIC DNA]</scope>
    <source>
        <strain evidence="2 3">NBRC 107358</strain>
    </source>
</reference>
<dbReference type="EMBL" id="BONG01000072">
    <property type="protein sequence ID" value="GIF93795.1"/>
    <property type="molecule type" value="Genomic_DNA"/>
</dbReference>
<gene>
    <name evidence="2" type="ORF">Cch02nite_72390</name>
</gene>
<keyword evidence="3" id="KW-1185">Reference proteome</keyword>
<evidence type="ECO:0000256" key="1">
    <source>
        <dbReference type="SAM" id="Phobius"/>
    </source>
</evidence>
<evidence type="ECO:0008006" key="4">
    <source>
        <dbReference type="Google" id="ProtNLM"/>
    </source>
</evidence>
<keyword evidence="1" id="KW-0472">Membrane</keyword>
<feature type="transmembrane region" description="Helical" evidence="1">
    <location>
        <begin position="321"/>
        <end position="347"/>
    </location>
</feature>
<protein>
    <recommendedName>
        <fullName evidence="4">Transposase IS116/IS110/IS902 family protein</fullName>
    </recommendedName>
</protein>
<keyword evidence="1" id="KW-1133">Transmembrane helix</keyword>
<proteinExistence type="predicted"/>
<organism evidence="2 3">
    <name type="scientific">Catellatospora chokoriensis</name>
    <dbReference type="NCBI Taxonomy" id="310353"/>
    <lineage>
        <taxon>Bacteria</taxon>
        <taxon>Bacillati</taxon>
        <taxon>Actinomycetota</taxon>
        <taxon>Actinomycetes</taxon>
        <taxon>Micromonosporales</taxon>
        <taxon>Micromonosporaceae</taxon>
        <taxon>Catellatospora</taxon>
    </lineage>
</organism>
<evidence type="ECO:0000313" key="2">
    <source>
        <dbReference type="EMBL" id="GIF93795.1"/>
    </source>
</evidence>
<sequence length="435" mass="48313">MVAEISRTNTFLGERYRRLARRRGKKRAIVALGNSVLTIVWHLLSDPNAHYQDLGPNYYESKISQRRRQRDLIRQLEHLTGQKVNFPTRHPNYPPRPNDALYIKPGPATRRRELPLPTHSLIFESASAPGTSIHLAVQRCQEAQPVVLAFSPSTLVTDVPECEGGCTTTRGANVRRRDQLILKYPALDAQLNGLYKEMSASRALRESFLRDPSGVIWSQIFKGEVASVRSNLSSANRLLYCFLADPGMRRWAEDYSREMAERFSHLRDIRDPVERKREFLLAIDRDEVARDFARALSNVGGLELQTAIVSNEGKLNPVDPLAAVAGPVFTVVVVVIAAAALFVAVAADFVVHQHNAFTGPENGREPGPEPAPEPVPAEEIIDWLGLTRANLRTVANVLGTAMSTTAQELYDQGALSQGSEELQASLDRLSVEGRI</sequence>
<keyword evidence="1" id="KW-0812">Transmembrane</keyword>
<dbReference type="RefSeq" id="WP_203736679.1">
    <property type="nucleotide sequence ID" value="NZ_BAAALB010000019.1"/>
</dbReference>
<feature type="transmembrane region" description="Helical" evidence="1">
    <location>
        <begin position="27"/>
        <end position="44"/>
    </location>
</feature>
<name>A0A8J3KAQ7_9ACTN</name>
<dbReference type="Proteomes" id="UP000619293">
    <property type="component" value="Unassembled WGS sequence"/>
</dbReference>